<dbReference type="KEGG" id="bqy:MUS_0481"/>
<organism evidence="1 2">
    <name type="scientific">Bacillus amyloliquefaciens (strain Y2)</name>
    <name type="common">Bacillus amyloliquefaciens subsp. plantarum (strain B9601-Y2)</name>
    <dbReference type="NCBI Taxonomy" id="1155777"/>
    <lineage>
        <taxon>Bacteria</taxon>
        <taxon>Bacillati</taxon>
        <taxon>Bacillota</taxon>
        <taxon>Bacilli</taxon>
        <taxon>Bacillales</taxon>
        <taxon>Bacillaceae</taxon>
        <taxon>Bacillus</taxon>
        <taxon>Bacillus amyloliquefaciens group</taxon>
    </lineage>
</organism>
<dbReference type="Gene3D" id="1.25.40.10">
    <property type="entry name" value="Tetratricopeptide repeat domain"/>
    <property type="match status" value="1"/>
</dbReference>
<dbReference type="EMBL" id="CP003332">
    <property type="protein sequence ID" value="AFJ60555.1"/>
    <property type="molecule type" value="Genomic_DNA"/>
</dbReference>
<dbReference type="GO" id="GO:0016787">
    <property type="term" value="F:hydrolase activity"/>
    <property type="evidence" value="ECO:0007669"/>
    <property type="project" value="UniProtKB-KW"/>
</dbReference>
<dbReference type="KEGG" id="bya:BANAU_0442"/>
<dbReference type="Proteomes" id="UP000002878">
    <property type="component" value="Chromosome"/>
</dbReference>
<sequence>MFADVENFSIEVADYFHERGSLMLSTKNKKGEIIDENQPMSIGCSDFR</sequence>
<evidence type="ECO:0000313" key="1">
    <source>
        <dbReference type="EMBL" id="AFJ60555.1"/>
    </source>
</evidence>
<dbReference type="EC" id="3.1.-.-" evidence="1"/>
<keyword evidence="1" id="KW-0378">Hydrolase</keyword>
<proteinExistence type="predicted"/>
<dbReference type="PATRIC" id="fig|1126211.3.peg.466"/>
<protein>
    <submittedName>
        <fullName evidence="1">Response regulator aspartate phosphatase I</fullName>
        <ecNumber evidence="1">3.1.-.-</ecNumber>
    </submittedName>
</protein>
<reference evidence="1 2" key="1">
    <citation type="journal article" date="2012" name="J. Biotechnol.">
        <title>Genome sequence of the plant growth promoting strain Bacillus amyloliquefaciens subsp. plantarum B9601-Y2 and expression of mersacidin and other secondary metabolites.</title>
        <authorList>
            <person name="He P."/>
            <person name="Hao K."/>
            <person name="Blom J."/>
            <person name="Ruckert C."/>
            <person name="Vater J."/>
            <person name="Mao Z."/>
            <person name="Wu Y."/>
            <person name="Hou M."/>
            <person name="He P."/>
            <person name="He Y."/>
            <person name="Borriss R."/>
        </authorList>
    </citation>
    <scope>NUCLEOTIDE SEQUENCE [LARGE SCALE GENOMIC DNA]</scope>
    <source>
        <strain evidence="1">Y2</strain>
    </source>
</reference>
<dbReference type="HOGENOM" id="CLU_3149004_0_0_9"/>
<gene>
    <name evidence="1" type="primary">rapI</name>
    <name evidence="1" type="ORF">MUS_0481</name>
</gene>
<accession>I2C1N1</accession>
<name>I2C1N1_BACAY</name>
<dbReference type="InterPro" id="IPR011990">
    <property type="entry name" value="TPR-like_helical_dom_sf"/>
</dbReference>
<dbReference type="AlphaFoldDB" id="I2C1N1"/>
<evidence type="ECO:0000313" key="2">
    <source>
        <dbReference type="Proteomes" id="UP000002878"/>
    </source>
</evidence>